<comment type="similarity">
    <text evidence="2">Belongs to the amidase family.</text>
</comment>
<evidence type="ECO:0000256" key="2">
    <source>
        <dbReference type="ARBA" id="ARBA00009199"/>
    </source>
</evidence>
<dbReference type="PANTHER" id="PTHR11895:SF7">
    <property type="entry name" value="GLUTAMYL-TRNA(GLN) AMIDOTRANSFERASE SUBUNIT A, MITOCHONDRIAL"/>
    <property type="match status" value="1"/>
</dbReference>
<dbReference type="Pfam" id="PF01425">
    <property type="entry name" value="Amidase"/>
    <property type="match status" value="1"/>
</dbReference>
<dbReference type="GO" id="GO:0003824">
    <property type="term" value="F:catalytic activity"/>
    <property type="evidence" value="ECO:0007669"/>
    <property type="project" value="InterPro"/>
</dbReference>
<feature type="domain" description="Amidase" evidence="4">
    <location>
        <begin position="27"/>
        <end position="451"/>
    </location>
</feature>
<accession>A0A4Z0NHK5</accession>
<evidence type="ECO:0000313" key="5">
    <source>
        <dbReference type="EMBL" id="TGD94934.1"/>
    </source>
</evidence>
<dbReference type="OrthoDB" id="9814821at2"/>
<sequence length="470" mass="49302">MVARNLTDADATELAALIRAKEVSPVEVVQAHLDRIATVNPRINAVVTLTAERALAAAEEAEAAVIAGAELGPLHGVPFTVKDSLDTADVPTQRGSPVFAGRTPRADATAVARFKLAGAILLAKTNLPEFGYWTETDNLLTGRTNNPWDLARTPGGSSGGESAAIAAGMSPIGIGSDVGISVRGPSAHTGIAALKPTHGRIPLTGHWPQVPRRFWHVGPMARSVRDVALGYHVMAGPDGIDGYAAYTRELDMGIAASPGRPIRVGWLTEPGFGPIASEVAATVEAAAHALRDLDCAVERVHIPVLEESDGVGLSGVLFGAEVKPEFQRVMAGRSEPLFRTGEAVLRGADIASDAYVRAHQAVERLKDAFTAYFEKYDALLCPVTPIPAPPHGLAEFVIAGKTVSARHMLSATVPFNLTGLPAMTLRFGTSGEGLPIGVQLVTRPFAESTILTIAVRLEAASGVRHARPSI</sequence>
<dbReference type="InterPro" id="IPR036928">
    <property type="entry name" value="AS_sf"/>
</dbReference>
<dbReference type="SUPFAM" id="SSF75304">
    <property type="entry name" value="Amidase signature (AS) enzymes"/>
    <property type="match status" value="1"/>
</dbReference>
<dbReference type="AlphaFoldDB" id="A0A4Z0NHK5"/>
<evidence type="ECO:0000259" key="4">
    <source>
        <dbReference type="Pfam" id="PF01425"/>
    </source>
</evidence>
<evidence type="ECO:0000256" key="3">
    <source>
        <dbReference type="ARBA" id="ARBA00021874"/>
    </source>
</evidence>
<evidence type="ECO:0000256" key="1">
    <source>
        <dbReference type="ARBA" id="ARBA00003871"/>
    </source>
</evidence>
<dbReference type="Gene3D" id="3.90.1300.10">
    <property type="entry name" value="Amidase signature (AS) domain"/>
    <property type="match status" value="1"/>
</dbReference>
<comment type="function">
    <text evidence="1">Hydrolyzes indole-3-acetamide (IAM) into indole-3-acetic acid (IAA).</text>
</comment>
<dbReference type="InterPro" id="IPR020556">
    <property type="entry name" value="Amidase_CS"/>
</dbReference>
<dbReference type="InterPro" id="IPR000120">
    <property type="entry name" value="Amidase"/>
</dbReference>
<evidence type="ECO:0000313" key="6">
    <source>
        <dbReference type="Proteomes" id="UP000297535"/>
    </source>
</evidence>
<protein>
    <recommendedName>
        <fullName evidence="3">Indoleacetamide hydrolase</fullName>
    </recommendedName>
</protein>
<keyword evidence="6" id="KW-1185">Reference proteome</keyword>
<dbReference type="RefSeq" id="WP_135419124.1">
    <property type="nucleotide sequence ID" value="NZ_SRLB01000036.1"/>
</dbReference>
<comment type="caution">
    <text evidence="5">The sequence shown here is derived from an EMBL/GenBank/DDBJ whole genome shotgun (WGS) entry which is preliminary data.</text>
</comment>
<proteinExistence type="inferred from homology"/>
<dbReference type="PROSITE" id="PS00571">
    <property type="entry name" value="AMIDASES"/>
    <property type="match status" value="1"/>
</dbReference>
<reference evidence="5 6" key="1">
    <citation type="submission" date="2019-04" db="EMBL/GenBank/DDBJ databases">
        <authorList>
            <person name="Feng G."/>
            <person name="Zhu H."/>
        </authorList>
    </citation>
    <scope>NUCLEOTIDE SEQUENCE [LARGE SCALE GENOMIC DNA]</scope>
    <source>
        <strain evidence="5 6">6HR-1</strain>
    </source>
</reference>
<name>A0A4Z0NHK5_9HYPH</name>
<dbReference type="InterPro" id="IPR023631">
    <property type="entry name" value="Amidase_dom"/>
</dbReference>
<dbReference type="PANTHER" id="PTHR11895">
    <property type="entry name" value="TRANSAMIDASE"/>
    <property type="match status" value="1"/>
</dbReference>
<dbReference type="Proteomes" id="UP000297535">
    <property type="component" value="Unassembled WGS sequence"/>
</dbReference>
<dbReference type="EMBL" id="SRLB01000036">
    <property type="protein sequence ID" value="TGD94934.1"/>
    <property type="molecule type" value="Genomic_DNA"/>
</dbReference>
<organism evidence="5 6">
    <name type="scientific">Methylobacterium nonmethylotrophicum</name>
    <dbReference type="NCBI Taxonomy" id="1141884"/>
    <lineage>
        <taxon>Bacteria</taxon>
        <taxon>Pseudomonadati</taxon>
        <taxon>Pseudomonadota</taxon>
        <taxon>Alphaproteobacteria</taxon>
        <taxon>Hyphomicrobiales</taxon>
        <taxon>Methylobacteriaceae</taxon>
        <taxon>Methylobacterium</taxon>
    </lineage>
</organism>
<gene>
    <name evidence="5" type="ORF">EU555_30685</name>
</gene>